<protein>
    <submittedName>
        <fullName evidence="1">Uncharacterized protein</fullName>
    </submittedName>
</protein>
<dbReference type="AlphaFoldDB" id="A0A383BRH4"/>
<proteinExistence type="predicted"/>
<organism evidence="1">
    <name type="scientific">marine metagenome</name>
    <dbReference type="NCBI Taxonomy" id="408172"/>
    <lineage>
        <taxon>unclassified sequences</taxon>
        <taxon>metagenomes</taxon>
        <taxon>ecological metagenomes</taxon>
    </lineage>
</organism>
<evidence type="ECO:0000313" key="1">
    <source>
        <dbReference type="EMBL" id="SVE21968.1"/>
    </source>
</evidence>
<name>A0A383BRH4_9ZZZZ</name>
<reference evidence="1" key="1">
    <citation type="submission" date="2018-05" db="EMBL/GenBank/DDBJ databases">
        <authorList>
            <person name="Lanie J.A."/>
            <person name="Ng W.-L."/>
            <person name="Kazmierczak K.M."/>
            <person name="Andrzejewski T.M."/>
            <person name="Davidsen T.M."/>
            <person name="Wayne K.J."/>
            <person name="Tettelin H."/>
            <person name="Glass J.I."/>
            <person name="Rusch D."/>
            <person name="Podicherti R."/>
            <person name="Tsui H.-C.T."/>
            <person name="Winkler M.E."/>
        </authorList>
    </citation>
    <scope>NUCLEOTIDE SEQUENCE</scope>
</reference>
<accession>A0A383BRH4</accession>
<dbReference type="EMBL" id="UINC01202256">
    <property type="protein sequence ID" value="SVE21968.1"/>
    <property type="molecule type" value="Genomic_DNA"/>
</dbReference>
<gene>
    <name evidence="1" type="ORF">METZ01_LOCUS474822</name>
</gene>
<sequence length="118" mass="14195">MYNYNCTVQYKNINGDASDTKYRKDFLCVFNEEKYVDTIFNKQNELFEKISMNKKLIEIIEKGKEFGFNCPIYMDNKTIFTMLFSYDFFESFHKCIQDLFIKKTITDSNYNEIINLLS</sequence>